<gene>
    <name evidence="2" type="ORF">NCTC13315_00820</name>
</gene>
<protein>
    <recommendedName>
        <fullName evidence="4">DUF4239 domain-containing protein</fullName>
    </recommendedName>
</protein>
<organism evidence="2 3">
    <name type="scientific">Legionella beliardensis</name>
    <dbReference type="NCBI Taxonomy" id="91822"/>
    <lineage>
        <taxon>Bacteria</taxon>
        <taxon>Pseudomonadati</taxon>
        <taxon>Pseudomonadota</taxon>
        <taxon>Gammaproteobacteria</taxon>
        <taxon>Legionellales</taxon>
        <taxon>Legionellaceae</taxon>
        <taxon>Legionella</taxon>
    </lineage>
</organism>
<reference evidence="2 3" key="1">
    <citation type="submission" date="2018-06" db="EMBL/GenBank/DDBJ databases">
        <authorList>
            <consortium name="Pathogen Informatics"/>
            <person name="Doyle S."/>
        </authorList>
    </citation>
    <scope>NUCLEOTIDE SEQUENCE [LARGE SCALE GENOMIC DNA]</scope>
    <source>
        <strain evidence="2 3">NCTC13315</strain>
    </source>
</reference>
<feature type="transmembrane region" description="Helical" evidence="1">
    <location>
        <begin position="189"/>
        <end position="207"/>
    </location>
</feature>
<dbReference type="RefSeq" id="WP_115302053.1">
    <property type="nucleotide sequence ID" value="NZ_CAAAHO010000001.1"/>
</dbReference>
<keyword evidence="1" id="KW-0472">Membrane</keyword>
<dbReference type="EMBL" id="UGNV01000001">
    <property type="protein sequence ID" value="STX28292.1"/>
    <property type="molecule type" value="Genomic_DNA"/>
</dbReference>
<evidence type="ECO:0000313" key="3">
    <source>
        <dbReference type="Proteomes" id="UP000254968"/>
    </source>
</evidence>
<accession>A0A378HZY6</accession>
<proteinExistence type="predicted"/>
<keyword evidence="3" id="KW-1185">Reference proteome</keyword>
<name>A0A378HZY6_9GAMM</name>
<dbReference type="Proteomes" id="UP000254968">
    <property type="component" value="Unassembled WGS sequence"/>
</dbReference>
<dbReference type="AlphaFoldDB" id="A0A378HZY6"/>
<evidence type="ECO:0000256" key="1">
    <source>
        <dbReference type="SAM" id="Phobius"/>
    </source>
</evidence>
<dbReference type="OrthoDB" id="5647763at2"/>
<evidence type="ECO:0000313" key="2">
    <source>
        <dbReference type="EMBL" id="STX28292.1"/>
    </source>
</evidence>
<sequence>MVRELINTLSFWQLALLYILILTVLTYLAAFISTRLITFPIDKDHRALSNSLISILSAGFSVLLAFIIINTWNYLLKTQDEVAKEADALAAMMRDIHVFPAPVKTKIMNGIYNYTIIARTQEWAMLTQGKESSAAWAALHHLITILQSFEPRTTLERIYYTQAVRNLETVLETRRNRLARLHSIIPDKLNSALIIGSIFLVVILGLIRGETNFLHITPLLFFSIVLGFNLAIALSFDYPYSGDIAVSNHFFYQGMLGTFKDPVTPS</sequence>
<feature type="transmembrane region" description="Helical" evidence="1">
    <location>
        <begin position="12"/>
        <end position="32"/>
    </location>
</feature>
<keyword evidence="1" id="KW-1133">Transmembrane helix</keyword>
<evidence type="ECO:0008006" key="4">
    <source>
        <dbReference type="Google" id="ProtNLM"/>
    </source>
</evidence>
<keyword evidence="1" id="KW-0812">Transmembrane</keyword>
<feature type="transmembrane region" description="Helical" evidence="1">
    <location>
        <begin position="52"/>
        <end position="75"/>
    </location>
</feature>
<feature type="transmembrane region" description="Helical" evidence="1">
    <location>
        <begin position="213"/>
        <end position="234"/>
    </location>
</feature>
<dbReference type="InterPro" id="IPR025333">
    <property type="entry name" value="DUF4239"/>
</dbReference>
<dbReference type="Pfam" id="PF14023">
    <property type="entry name" value="Bestrophin-like"/>
    <property type="match status" value="1"/>
</dbReference>